<dbReference type="RefSeq" id="WP_141701106.1">
    <property type="nucleotide sequence ID" value="NZ_LPWG01000010.1"/>
</dbReference>
<protein>
    <recommendedName>
        <fullName evidence="4">Porin</fullName>
    </recommendedName>
</protein>
<evidence type="ECO:0000256" key="1">
    <source>
        <dbReference type="SAM" id="SignalP"/>
    </source>
</evidence>
<dbReference type="AlphaFoldDB" id="A0A1E3W215"/>
<evidence type="ECO:0000313" key="2">
    <source>
        <dbReference type="EMBL" id="ODR99858.1"/>
    </source>
</evidence>
<dbReference type="Proteomes" id="UP000094501">
    <property type="component" value="Unassembled WGS sequence"/>
</dbReference>
<dbReference type="InterPro" id="IPR023614">
    <property type="entry name" value="Porin_dom_sf"/>
</dbReference>
<dbReference type="SUPFAM" id="SSF56935">
    <property type="entry name" value="Porins"/>
    <property type="match status" value="1"/>
</dbReference>
<accession>A0A1E3W215</accession>
<dbReference type="STRING" id="1774968.AUC68_01610"/>
<keyword evidence="3" id="KW-1185">Reference proteome</keyword>
<organism evidence="2 3">
    <name type="scientific">Methyloceanibacter methanicus</name>
    <dbReference type="NCBI Taxonomy" id="1774968"/>
    <lineage>
        <taxon>Bacteria</taxon>
        <taxon>Pseudomonadati</taxon>
        <taxon>Pseudomonadota</taxon>
        <taxon>Alphaproteobacteria</taxon>
        <taxon>Hyphomicrobiales</taxon>
        <taxon>Hyphomicrobiaceae</taxon>
        <taxon>Methyloceanibacter</taxon>
    </lineage>
</organism>
<sequence>MKLATTVGRLGNARLWLPLIAVALLPCPLAAQETRDAQQTRDAEDAATAHASWEAFVAQSEPTEWIDAPAASAVEAGDPYDVVDEGWEPLKIGPFQVGGAFRVNYIMKDWDDAYKDLGELAFDTARVNVDLDKNRMTGSFEFRYYQDKFADGHDYAMIHHAWLGWAFDDQQQVQAGVTKVPFGILPYASHNWFFQLPYYVGFEDDYDLGVKYIGAFAPWNFQAAYFPTDEGNYFGDSGDSARYSYDLVREGPNGNAERNQFNMRLAYTMEHREDYSTEVGVSVMAGGISNDNPQGGSGDRYAVAAHLVGNYDRWNLMLQALHYDFNVDNDPNRDASPDGSFVVFGAYDAFYYVASEATVYTAGLAYTLPVDWQRVTSLTFYNDFSLMVKDESGFQNSLQNVVGCAVDAEPLYIYIDLAMGKYHPWLGGEWTTSLAEGGDNGSWHARFNINVGLYF</sequence>
<feature type="chain" id="PRO_5009138862" description="Porin" evidence="1">
    <location>
        <begin position="32"/>
        <end position="455"/>
    </location>
</feature>
<dbReference type="Gene3D" id="2.40.160.10">
    <property type="entry name" value="Porin"/>
    <property type="match status" value="1"/>
</dbReference>
<proteinExistence type="predicted"/>
<feature type="signal peptide" evidence="1">
    <location>
        <begin position="1"/>
        <end position="31"/>
    </location>
</feature>
<comment type="caution">
    <text evidence="2">The sequence shown here is derived from an EMBL/GenBank/DDBJ whole genome shotgun (WGS) entry which is preliminary data.</text>
</comment>
<name>A0A1E3W215_9HYPH</name>
<dbReference type="OrthoDB" id="7490673at2"/>
<evidence type="ECO:0000313" key="3">
    <source>
        <dbReference type="Proteomes" id="UP000094501"/>
    </source>
</evidence>
<reference evidence="2 3" key="1">
    <citation type="journal article" date="2016" name="Environ. Microbiol.">
        <title>New Methyloceanibacter diversity from North Sea sediments includes methanotroph containing solely the soluble methane monooxygenase.</title>
        <authorList>
            <person name="Vekeman B."/>
            <person name="Kerckhof F.M."/>
            <person name="Cremers G."/>
            <person name="de Vos P."/>
            <person name="Vandamme P."/>
            <person name="Boon N."/>
            <person name="Op den Camp H.J."/>
            <person name="Heylen K."/>
        </authorList>
    </citation>
    <scope>NUCLEOTIDE SEQUENCE [LARGE SCALE GENOMIC DNA]</scope>
    <source>
        <strain evidence="2 3">R-67174</strain>
    </source>
</reference>
<keyword evidence="1" id="KW-0732">Signal</keyword>
<evidence type="ECO:0008006" key="4">
    <source>
        <dbReference type="Google" id="ProtNLM"/>
    </source>
</evidence>
<gene>
    <name evidence="2" type="ORF">AUC68_01610</name>
</gene>
<dbReference type="EMBL" id="LPWG01000010">
    <property type="protein sequence ID" value="ODR99858.1"/>
    <property type="molecule type" value="Genomic_DNA"/>
</dbReference>